<accession>A0A382R3P8</accession>
<keyword evidence="10" id="KW-0414">Isoprene biosynthesis</keyword>
<sequence length="249" mass="27027">MKSIGILGSTGSIGTQTLDVIDALPGKFHIKYLTSNQNTELLGEQALKYKPDTVCIAMEKKRGELDTILAGTDINITSGRDALLEAAGRNDVNLVMNGLVGAIGMEPTIEAVKAGVDVALSNKESLVMAGGIINDLLKKHSGNLFPVDSEHSAIWQCLTGEKNDQVKRIILTGSGGPFRTKPKEEFSLITREEALQHPNWDMGNKITIDSATMMNKGLEVIEAHWLFNLNADQIDIIVHPQSIIHSMVE</sequence>
<dbReference type="GO" id="GO:0030604">
    <property type="term" value="F:1-deoxy-D-xylulose-5-phosphate reductoisomerase activity"/>
    <property type="evidence" value="ECO:0007669"/>
    <property type="project" value="UniProtKB-EC"/>
</dbReference>
<dbReference type="InterPro" id="IPR013644">
    <property type="entry name" value="DXP_reductoisomerase_C"/>
</dbReference>
<dbReference type="GO" id="GO:0070402">
    <property type="term" value="F:NADPH binding"/>
    <property type="evidence" value="ECO:0007669"/>
    <property type="project" value="InterPro"/>
</dbReference>
<dbReference type="GO" id="GO:0051484">
    <property type="term" value="P:isopentenyl diphosphate biosynthetic process, methylerythritol 4-phosphate pathway involved in terpenoid biosynthetic process"/>
    <property type="evidence" value="ECO:0007669"/>
    <property type="project" value="TreeGrafter"/>
</dbReference>
<dbReference type="GO" id="GO:0030145">
    <property type="term" value="F:manganese ion binding"/>
    <property type="evidence" value="ECO:0007669"/>
    <property type="project" value="TreeGrafter"/>
</dbReference>
<evidence type="ECO:0000256" key="3">
    <source>
        <dbReference type="ARBA" id="ARBA00005094"/>
    </source>
</evidence>
<dbReference type="Gene3D" id="3.40.50.720">
    <property type="entry name" value="NAD(P)-binding Rossmann-like Domain"/>
    <property type="match status" value="1"/>
</dbReference>
<dbReference type="FunFam" id="3.40.50.720:FF:000045">
    <property type="entry name" value="1-deoxy-D-xylulose 5-phosphate reductoisomerase"/>
    <property type="match status" value="1"/>
</dbReference>
<dbReference type="NCBIfam" id="TIGR00243">
    <property type="entry name" value="Dxr"/>
    <property type="match status" value="1"/>
</dbReference>
<protein>
    <recommendedName>
        <fullName evidence="5">1-deoxy-D-xylulose-5-phosphate reductoisomerase</fullName>
        <ecNumber evidence="5">1.1.1.267</ecNumber>
    </recommendedName>
</protein>
<proteinExistence type="inferred from homology"/>
<comment type="similarity">
    <text evidence="4">Belongs to the DXR family.</text>
</comment>
<comment type="cofactor">
    <cofactor evidence="2">
        <name>Mg(2+)</name>
        <dbReference type="ChEBI" id="CHEBI:18420"/>
    </cofactor>
</comment>
<keyword evidence="8" id="KW-0560">Oxidoreductase</keyword>
<evidence type="ECO:0000259" key="13">
    <source>
        <dbReference type="Pfam" id="PF08436"/>
    </source>
</evidence>
<evidence type="ECO:0000256" key="1">
    <source>
        <dbReference type="ARBA" id="ARBA00001936"/>
    </source>
</evidence>
<dbReference type="InterPro" id="IPR036291">
    <property type="entry name" value="NAD(P)-bd_dom_sf"/>
</dbReference>
<dbReference type="PANTHER" id="PTHR30525:SF0">
    <property type="entry name" value="1-DEOXY-D-XYLULOSE 5-PHOSPHATE REDUCTOISOMERASE, CHLOROPLASTIC"/>
    <property type="match status" value="1"/>
</dbReference>
<evidence type="ECO:0000259" key="12">
    <source>
        <dbReference type="Pfam" id="PF02670"/>
    </source>
</evidence>
<evidence type="ECO:0000313" key="14">
    <source>
        <dbReference type="EMBL" id="SVC91837.1"/>
    </source>
</evidence>
<reference evidence="14" key="1">
    <citation type="submission" date="2018-05" db="EMBL/GenBank/DDBJ databases">
        <authorList>
            <person name="Lanie J.A."/>
            <person name="Ng W.-L."/>
            <person name="Kazmierczak K.M."/>
            <person name="Andrzejewski T.M."/>
            <person name="Davidsen T.M."/>
            <person name="Wayne K.J."/>
            <person name="Tettelin H."/>
            <person name="Glass J.I."/>
            <person name="Rusch D."/>
            <person name="Podicherti R."/>
            <person name="Tsui H.-C.T."/>
            <person name="Winkler M.E."/>
        </authorList>
    </citation>
    <scope>NUCLEOTIDE SEQUENCE</scope>
</reference>
<evidence type="ECO:0000256" key="4">
    <source>
        <dbReference type="ARBA" id="ARBA00006825"/>
    </source>
</evidence>
<dbReference type="InterPro" id="IPR013512">
    <property type="entry name" value="DXP_reductoisomerase_N"/>
</dbReference>
<evidence type="ECO:0000256" key="7">
    <source>
        <dbReference type="ARBA" id="ARBA00022857"/>
    </source>
</evidence>
<evidence type="ECO:0000256" key="9">
    <source>
        <dbReference type="ARBA" id="ARBA00023211"/>
    </source>
</evidence>
<comment type="pathway">
    <text evidence="3">Isoprenoid biosynthesis; isopentenyl diphosphate biosynthesis via DXP pathway; isopentenyl diphosphate from 1-deoxy-D-xylulose 5-phosphate: step 1/6.</text>
</comment>
<dbReference type="EC" id="1.1.1.267" evidence="5"/>
<dbReference type="InterPro" id="IPR003821">
    <property type="entry name" value="DXP_reductoisomerase"/>
</dbReference>
<gene>
    <name evidence="14" type="ORF">METZ01_LOCUS344691</name>
</gene>
<keyword evidence="6" id="KW-0479">Metal-binding</keyword>
<keyword evidence="9" id="KW-0464">Manganese</keyword>
<evidence type="ECO:0000256" key="6">
    <source>
        <dbReference type="ARBA" id="ARBA00022723"/>
    </source>
</evidence>
<dbReference type="SUPFAM" id="SSF51735">
    <property type="entry name" value="NAD(P)-binding Rossmann-fold domains"/>
    <property type="match status" value="1"/>
</dbReference>
<comment type="cofactor">
    <cofactor evidence="1">
        <name>Mn(2+)</name>
        <dbReference type="ChEBI" id="CHEBI:29035"/>
    </cofactor>
</comment>
<organism evidence="14">
    <name type="scientific">marine metagenome</name>
    <dbReference type="NCBI Taxonomy" id="408172"/>
    <lineage>
        <taxon>unclassified sequences</taxon>
        <taxon>metagenomes</taxon>
        <taxon>ecological metagenomes</taxon>
    </lineage>
</organism>
<evidence type="ECO:0000256" key="8">
    <source>
        <dbReference type="ARBA" id="ARBA00023002"/>
    </source>
</evidence>
<dbReference type="AlphaFoldDB" id="A0A382R3P8"/>
<dbReference type="Pfam" id="PF08436">
    <property type="entry name" value="DXP_redisom_C"/>
    <property type="match status" value="1"/>
</dbReference>
<dbReference type="SUPFAM" id="SSF55347">
    <property type="entry name" value="Glyceraldehyde-3-phosphate dehydrogenase-like, C-terminal domain"/>
    <property type="match status" value="1"/>
</dbReference>
<name>A0A382R3P8_9ZZZZ</name>
<dbReference type="EMBL" id="UINC01118600">
    <property type="protein sequence ID" value="SVC91837.1"/>
    <property type="molecule type" value="Genomic_DNA"/>
</dbReference>
<dbReference type="PANTHER" id="PTHR30525">
    <property type="entry name" value="1-DEOXY-D-XYLULOSE 5-PHOSPHATE REDUCTOISOMERASE"/>
    <property type="match status" value="1"/>
</dbReference>
<evidence type="ECO:0000256" key="5">
    <source>
        <dbReference type="ARBA" id="ARBA00012366"/>
    </source>
</evidence>
<feature type="domain" description="1-deoxy-D-xylulose 5-phosphate reductoisomerase N-terminal" evidence="12">
    <location>
        <begin position="4"/>
        <end position="130"/>
    </location>
</feature>
<evidence type="ECO:0000256" key="2">
    <source>
        <dbReference type="ARBA" id="ARBA00001946"/>
    </source>
</evidence>
<evidence type="ECO:0000256" key="11">
    <source>
        <dbReference type="ARBA" id="ARBA00048543"/>
    </source>
</evidence>
<keyword evidence="7" id="KW-0521">NADP</keyword>
<evidence type="ECO:0000256" key="10">
    <source>
        <dbReference type="ARBA" id="ARBA00023229"/>
    </source>
</evidence>
<dbReference type="UniPathway" id="UPA00056">
    <property type="reaction ID" value="UER00092"/>
</dbReference>
<feature type="non-terminal residue" evidence="14">
    <location>
        <position position="249"/>
    </location>
</feature>
<feature type="domain" description="1-deoxy-D-xylulose 5-phosphate reductoisomerase C-terminal" evidence="13">
    <location>
        <begin position="144"/>
        <end position="227"/>
    </location>
</feature>
<dbReference type="Pfam" id="PF02670">
    <property type="entry name" value="DXP_reductoisom"/>
    <property type="match status" value="1"/>
</dbReference>
<comment type="catalytic activity">
    <reaction evidence="11">
        <text>2-C-methyl-D-erythritol 4-phosphate + NADP(+) = 1-deoxy-D-xylulose 5-phosphate + NADPH + H(+)</text>
        <dbReference type="Rhea" id="RHEA:13717"/>
        <dbReference type="ChEBI" id="CHEBI:15378"/>
        <dbReference type="ChEBI" id="CHEBI:57783"/>
        <dbReference type="ChEBI" id="CHEBI:57792"/>
        <dbReference type="ChEBI" id="CHEBI:58262"/>
        <dbReference type="ChEBI" id="CHEBI:58349"/>
        <dbReference type="EC" id="1.1.1.267"/>
    </reaction>
    <physiologicalReaction direction="right-to-left" evidence="11">
        <dbReference type="Rhea" id="RHEA:13719"/>
    </physiologicalReaction>
</comment>